<organism evidence="1 2">
    <name type="scientific">Ricinus communis</name>
    <name type="common">Castor bean</name>
    <dbReference type="NCBI Taxonomy" id="3988"/>
    <lineage>
        <taxon>Eukaryota</taxon>
        <taxon>Viridiplantae</taxon>
        <taxon>Streptophyta</taxon>
        <taxon>Embryophyta</taxon>
        <taxon>Tracheophyta</taxon>
        <taxon>Spermatophyta</taxon>
        <taxon>Magnoliopsida</taxon>
        <taxon>eudicotyledons</taxon>
        <taxon>Gunneridae</taxon>
        <taxon>Pentapetalae</taxon>
        <taxon>rosids</taxon>
        <taxon>fabids</taxon>
        <taxon>Malpighiales</taxon>
        <taxon>Euphorbiaceae</taxon>
        <taxon>Acalyphoideae</taxon>
        <taxon>Acalypheae</taxon>
        <taxon>Ricinus</taxon>
    </lineage>
</organism>
<keyword evidence="2" id="KW-1185">Reference proteome</keyword>
<name>B9SB10_RICCO</name>
<reference evidence="2" key="1">
    <citation type="journal article" date="2010" name="Nat. Biotechnol.">
        <title>Draft genome sequence of the oilseed species Ricinus communis.</title>
        <authorList>
            <person name="Chan A.P."/>
            <person name="Crabtree J."/>
            <person name="Zhao Q."/>
            <person name="Lorenzi H."/>
            <person name="Orvis J."/>
            <person name="Puiu D."/>
            <person name="Melake-Berhan A."/>
            <person name="Jones K.M."/>
            <person name="Redman J."/>
            <person name="Chen G."/>
            <person name="Cahoon E.B."/>
            <person name="Gedil M."/>
            <person name="Stanke M."/>
            <person name="Haas B.J."/>
            <person name="Wortman J.R."/>
            <person name="Fraser-Liggett C.M."/>
            <person name="Ravel J."/>
            <person name="Rabinowicz P.D."/>
        </authorList>
    </citation>
    <scope>NUCLEOTIDE SEQUENCE [LARGE SCALE GENOMIC DNA]</scope>
    <source>
        <strain evidence="2">cv. Hale</strain>
    </source>
</reference>
<sequence>METDKGVLTQYQRITEILTVIDLLSNRFGGEVLEVIVKLKGAPNDLPFQQHSFWSHLLVHQQPNTA</sequence>
<dbReference type="EMBL" id="EQ973910">
    <property type="protein sequence ID" value="EEF39201.1"/>
    <property type="molecule type" value="Genomic_DNA"/>
</dbReference>
<evidence type="ECO:0000313" key="1">
    <source>
        <dbReference type="EMBL" id="EEF39201.1"/>
    </source>
</evidence>
<dbReference type="InParanoid" id="B9SB10"/>
<dbReference type="Proteomes" id="UP000008311">
    <property type="component" value="Unassembled WGS sequence"/>
</dbReference>
<accession>B9SB10</accession>
<dbReference type="AlphaFoldDB" id="B9SB10"/>
<gene>
    <name evidence="1" type="ORF">RCOM_1336090</name>
</gene>
<evidence type="ECO:0000313" key="2">
    <source>
        <dbReference type="Proteomes" id="UP000008311"/>
    </source>
</evidence>
<proteinExistence type="predicted"/>
<protein>
    <submittedName>
        <fullName evidence="1">Uncharacterized protein</fullName>
    </submittedName>
</protein>